<dbReference type="InterPro" id="IPR013766">
    <property type="entry name" value="Thioredoxin_domain"/>
</dbReference>
<reference evidence="9" key="1">
    <citation type="submission" date="2023-07" db="EMBL/GenBank/DDBJ databases">
        <title>30 novel species of actinomycetes from the DSMZ collection.</title>
        <authorList>
            <person name="Nouioui I."/>
        </authorList>
    </citation>
    <scope>NUCLEOTIDE SEQUENCE [LARGE SCALE GENOMIC DNA]</scope>
    <source>
        <strain evidence="9">DSM 44938</strain>
    </source>
</reference>
<evidence type="ECO:0000256" key="3">
    <source>
        <dbReference type="ARBA" id="ARBA00022968"/>
    </source>
</evidence>
<evidence type="ECO:0000256" key="6">
    <source>
        <dbReference type="SAM" id="SignalP"/>
    </source>
</evidence>
<sequence>MIQFRAIQLALAGAVTGALVLTACSGDQAGPSGGDTNIVQGTGEVTQVAAGERDQAPDLSGETVDGEQVALSDYRGQVVVINIWGSWCPPCIAEADDFVRVAEATAEQDVQFLGINTRDRSRDNAASFERTHGVPYPSLYDPDGRLLLEFPRGSLNPQAIPSTLIIDREGRIAARALTPLSEEQLRDALDPVIAEG</sequence>
<proteinExistence type="predicted"/>
<feature type="signal peptide" evidence="6">
    <location>
        <begin position="1"/>
        <end position="29"/>
    </location>
</feature>
<name>A0ABU2MPE4_9ACTN</name>
<evidence type="ECO:0000256" key="1">
    <source>
        <dbReference type="ARBA" id="ARBA00004196"/>
    </source>
</evidence>
<dbReference type="PANTHER" id="PTHR42852">
    <property type="entry name" value="THIOL:DISULFIDE INTERCHANGE PROTEIN DSBE"/>
    <property type="match status" value="1"/>
</dbReference>
<evidence type="ECO:0000256" key="4">
    <source>
        <dbReference type="ARBA" id="ARBA00023157"/>
    </source>
</evidence>
<dbReference type="InterPro" id="IPR050553">
    <property type="entry name" value="Thioredoxin_ResA/DsbE_sf"/>
</dbReference>
<organism evidence="8 9">
    <name type="scientific">Streptomyces litchfieldiae</name>
    <dbReference type="NCBI Taxonomy" id="3075543"/>
    <lineage>
        <taxon>Bacteria</taxon>
        <taxon>Bacillati</taxon>
        <taxon>Actinomycetota</taxon>
        <taxon>Actinomycetes</taxon>
        <taxon>Kitasatosporales</taxon>
        <taxon>Streptomycetaceae</taxon>
        <taxon>Streptomyces</taxon>
    </lineage>
</organism>
<keyword evidence="5" id="KW-0676">Redox-active center</keyword>
<keyword evidence="2" id="KW-0201">Cytochrome c-type biogenesis</keyword>
<dbReference type="PROSITE" id="PS51352">
    <property type="entry name" value="THIOREDOXIN_2"/>
    <property type="match status" value="1"/>
</dbReference>
<keyword evidence="9" id="KW-1185">Reference proteome</keyword>
<dbReference type="Pfam" id="PF00578">
    <property type="entry name" value="AhpC-TSA"/>
    <property type="match status" value="1"/>
</dbReference>
<dbReference type="PROSITE" id="PS51257">
    <property type="entry name" value="PROKAR_LIPOPROTEIN"/>
    <property type="match status" value="1"/>
</dbReference>
<keyword evidence="3" id="KW-0812">Transmembrane</keyword>
<evidence type="ECO:0000313" key="9">
    <source>
        <dbReference type="Proteomes" id="UP001183246"/>
    </source>
</evidence>
<dbReference type="InterPro" id="IPR000866">
    <property type="entry name" value="AhpC/TSA"/>
</dbReference>
<dbReference type="RefSeq" id="WP_311704543.1">
    <property type="nucleotide sequence ID" value="NZ_JAVREL010000005.1"/>
</dbReference>
<dbReference type="InterPro" id="IPR036249">
    <property type="entry name" value="Thioredoxin-like_sf"/>
</dbReference>
<evidence type="ECO:0000313" key="8">
    <source>
        <dbReference type="EMBL" id="MDT0343420.1"/>
    </source>
</evidence>
<evidence type="ECO:0000256" key="5">
    <source>
        <dbReference type="ARBA" id="ARBA00023284"/>
    </source>
</evidence>
<evidence type="ECO:0000259" key="7">
    <source>
        <dbReference type="PROSITE" id="PS51352"/>
    </source>
</evidence>
<dbReference type="PANTHER" id="PTHR42852:SF6">
    <property type="entry name" value="THIOL:DISULFIDE INTERCHANGE PROTEIN DSBE"/>
    <property type="match status" value="1"/>
</dbReference>
<comment type="subcellular location">
    <subcellularLocation>
        <location evidence="1">Cell envelope</location>
    </subcellularLocation>
</comment>
<dbReference type="Gene3D" id="3.40.30.10">
    <property type="entry name" value="Glutaredoxin"/>
    <property type="match status" value="1"/>
</dbReference>
<protein>
    <submittedName>
        <fullName evidence="8">TlpA disulfide reductase family protein</fullName>
    </submittedName>
</protein>
<dbReference type="SUPFAM" id="SSF52833">
    <property type="entry name" value="Thioredoxin-like"/>
    <property type="match status" value="1"/>
</dbReference>
<evidence type="ECO:0000256" key="2">
    <source>
        <dbReference type="ARBA" id="ARBA00022748"/>
    </source>
</evidence>
<keyword evidence="3" id="KW-0735">Signal-anchor</keyword>
<gene>
    <name evidence="8" type="ORF">RM590_12460</name>
</gene>
<keyword evidence="4" id="KW-1015">Disulfide bond</keyword>
<keyword evidence="6" id="KW-0732">Signal</keyword>
<feature type="domain" description="Thioredoxin" evidence="7">
    <location>
        <begin position="50"/>
        <end position="194"/>
    </location>
</feature>
<dbReference type="CDD" id="cd02966">
    <property type="entry name" value="TlpA_like_family"/>
    <property type="match status" value="1"/>
</dbReference>
<accession>A0ABU2MPE4</accession>
<dbReference type="EMBL" id="JAVREL010000005">
    <property type="protein sequence ID" value="MDT0343420.1"/>
    <property type="molecule type" value="Genomic_DNA"/>
</dbReference>
<comment type="caution">
    <text evidence="8">The sequence shown here is derived from an EMBL/GenBank/DDBJ whole genome shotgun (WGS) entry which is preliminary data.</text>
</comment>
<dbReference type="Proteomes" id="UP001183246">
    <property type="component" value="Unassembled WGS sequence"/>
</dbReference>
<feature type="chain" id="PRO_5045253057" evidence="6">
    <location>
        <begin position="30"/>
        <end position="196"/>
    </location>
</feature>